<feature type="compositionally biased region" description="Basic and acidic residues" evidence="1">
    <location>
        <begin position="214"/>
        <end position="226"/>
    </location>
</feature>
<keyword evidence="2" id="KW-0472">Membrane</keyword>
<dbReference type="EMBL" id="JAUEPT010000105">
    <property type="protein sequence ID" value="KAK0431841.1"/>
    <property type="molecule type" value="Genomic_DNA"/>
</dbReference>
<feature type="region of interest" description="Disordered" evidence="1">
    <location>
        <begin position="195"/>
        <end position="267"/>
    </location>
</feature>
<gene>
    <name evidence="3" type="ORF">EV421DRAFT_2041016</name>
</gene>
<reference evidence="3" key="1">
    <citation type="submission" date="2023-06" db="EMBL/GenBank/DDBJ databases">
        <authorList>
            <consortium name="Lawrence Berkeley National Laboratory"/>
            <person name="Ahrendt S."/>
            <person name="Sahu N."/>
            <person name="Indic B."/>
            <person name="Wong-Bajracharya J."/>
            <person name="Merenyi Z."/>
            <person name="Ke H.-M."/>
            <person name="Monk M."/>
            <person name="Kocsube S."/>
            <person name="Drula E."/>
            <person name="Lipzen A."/>
            <person name="Balint B."/>
            <person name="Henrissat B."/>
            <person name="Andreopoulos B."/>
            <person name="Martin F.M."/>
            <person name="Harder C.B."/>
            <person name="Rigling D."/>
            <person name="Ford K.L."/>
            <person name="Foster G.D."/>
            <person name="Pangilinan J."/>
            <person name="Papanicolaou A."/>
            <person name="Barry K."/>
            <person name="LaButti K."/>
            <person name="Viragh M."/>
            <person name="Koriabine M."/>
            <person name="Yan M."/>
            <person name="Riley R."/>
            <person name="Champramary S."/>
            <person name="Plett K.L."/>
            <person name="Tsai I.J."/>
            <person name="Slot J."/>
            <person name="Sipos G."/>
            <person name="Plett J."/>
            <person name="Nagy L.G."/>
            <person name="Grigoriev I.V."/>
        </authorList>
    </citation>
    <scope>NUCLEOTIDE SEQUENCE</scope>
    <source>
        <strain evidence="3">FPL87.14</strain>
    </source>
</reference>
<comment type="caution">
    <text evidence="3">The sequence shown here is derived from an EMBL/GenBank/DDBJ whole genome shotgun (WGS) entry which is preliminary data.</text>
</comment>
<accession>A0AA39IWL0</accession>
<evidence type="ECO:0000313" key="4">
    <source>
        <dbReference type="Proteomes" id="UP001175226"/>
    </source>
</evidence>
<feature type="compositionally biased region" description="Low complexity" evidence="1">
    <location>
        <begin position="41"/>
        <end position="55"/>
    </location>
</feature>
<evidence type="ECO:0000256" key="2">
    <source>
        <dbReference type="SAM" id="Phobius"/>
    </source>
</evidence>
<protein>
    <submittedName>
        <fullName evidence="3">Uncharacterized protein</fullName>
    </submittedName>
</protein>
<dbReference type="Proteomes" id="UP001175226">
    <property type="component" value="Unassembled WGS sequence"/>
</dbReference>
<name>A0AA39IWL0_9AGAR</name>
<keyword evidence="2" id="KW-1133">Transmembrane helix</keyword>
<feature type="transmembrane region" description="Helical" evidence="2">
    <location>
        <begin position="100"/>
        <end position="123"/>
    </location>
</feature>
<proteinExistence type="predicted"/>
<evidence type="ECO:0000313" key="3">
    <source>
        <dbReference type="EMBL" id="KAK0431841.1"/>
    </source>
</evidence>
<organism evidence="3 4">
    <name type="scientific">Armillaria borealis</name>
    <dbReference type="NCBI Taxonomy" id="47425"/>
    <lineage>
        <taxon>Eukaryota</taxon>
        <taxon>Fungi</taxon>
        <taxon>Dikarya</taxon>
        <taxon>Basidiomycota</taxon>
        <taxon>Agaricomycotina</taxon>
        <taxon>Agaricomycetes</taxon>
        <taxon>Agaricomycetidae</taxon>
        <taxon>Agaricales</taxon>
        <taxon>Marasmiineae</taxon>
        <taxon>Physalacriaceae</taxon>
        <taxon>Armillaria</taxon>
    </lineage>
</organism>
<keyword evidence="4" id="KW-1185">Reference proteome</keyword>
<feature type="region of interest" description="Disordered" evidence="1">
    <location>
        <begin position="29"/>
        <end position="76"/>
    </location>
</feature>
<evidence type="ECO:0000256" key="1">
    <source>
        <dbReference type="SAM" id="MobiDB-lite"/>
    </source>
</evidence>
<sequence>MLPLTSGHSALGSKQSAYYVSSISSPTTSDGIAQNPSADDPTISSPSTNSVPSTSGQLLVPQRRTHPRTESTTSSSKKAMILTYLLRSGSPPSNSNRKSVIISATIGFLAGLLLLLGIGIFFFRRKCIPPYAEIISYQHSTVSLAPPDDKEKIESISPVLTGGMLQLSPNVVDINSQVAEDTNLGVLSRPLPVIPQIDRNTREQAGPDLDEVPQADKGKGANDMRVTRNSLSTVSGPLPVDPQIDGSAREQAGPDGDEGPQDALGDIETEVLRLKTQVHQILIEREAERVQGDPFDRPPSYA</sequence>
<dbReference type="AlphaFoldDB" id="A0AA39IWL0"/>
<feature type="compositionally biased region" description="Acidic residues" evidence="1">
    <location>
        <begin position="255"/>
        <end position="267"/>
    </location>
</feature>
<keyword evidence="2" id="KW-0812">Transmembrane</keyword>